<dbReference type="Pfam" id="PF00078">
    <property type="entry name" value="RVT_1"/>
    <property type="match status" value="1"/>
</dbReference>
<feature type="non-terminal residue" evidence="2">
    <location>
        <position position="107"/>
    </location>
</feature>
<dbReference type="GO" id="GO:0003964">
    <property type="term" value="F:RNA-directed DNA polymerase activity"/>
    <property type="evidence" value="ECO:0007669"/>
    <property type="project" value="UniProtKB-KW"/>
</dbReference>
<evidence type="ECO:0000313" key="2">
    <source>
        <dbReference type="EMBL" id="JAG07593.1"/>
    </source>
</evidence>
<proteinExistence type="predicted"/>
<gene>
    <name evidence="2" type="primary">RTase_61</name>
    <name evidence="2" type="ORF">CM83_405</name>
</gene>
<keyword evidence="2" id="KW-0695">RNA-directed DNA polymerase</keyword>
<sequence length="107" mass="12083">IRASVPQGSVLGPYLYNLYCHDLPLPDGEAFSGMYADDLVYAASADSGEEATRQLQTQIDLLGQWSTKWRVKINSQKTHIVTFTYRRKYIEPVVSYLGEPLHRSSTT</sequence>
<evidence type="ECO:0000259" key="1">
    <source>
        <dbReference type="PROSITE" id="PS50878"/>
    </source>
</evidence>
<protein>
    <submittedName>
        <fullName evidence="2">Putative RNA-directed DNA polymerase from transposon BS</fullName>
    </submittedName>
</protein>
<accession>A0A0A9WMA3</accession>
<dbReference type="InterPro" id="IPR000477">
    <property type="entry name" value="RT_dom"/>
</dbReference>
<feature type="non-terminal residue" evidence="2">
    <location>
        <position position="1"/>
    </location>
</feature>
<keyword evidence="2" id="KW-0548">Nucleotidyltransferase</keyword>
<dbReference type="EMBL" id="GBHO01036011">
    <property type="protein sequence ID" value="JAG07593.1"/>
    <property type="molecule type" value="Transcribed_RNA"/>
</dbReference>
<dbReference type="PROSITE" id="PS50878">
    <property type="entry name" value="RT_POL"/>
    <property type="match status" value="1"/>
</dbReference>
<feature type="domain" description="Reverse transcriptase" evidence="1">
    <location>
        <begin position="1"/>
        <end position="101"/>
    </location>
</feature>
<dbReference type="AlphaFoldDB" id="A0A0A9WMA3"/>
<keyword evidence="2" id="KW-0808">Transferase</keyword>
<reference evidence="2" key="2">
    <citation type="submission" date="2014-07" db="EMBL/GenBank/DDBJ databases">
        <authorList>
            <person name="Hull J."/>
        </authorList>
    </citation>
    <scope>NUCLEOTIDE SEQUENCE</scope>
</reference>
<name>A0A0A9WMA3_LYGHE</name>
<reference evidence="2" key="1">
    <citation type="journal article" date="2014" name="PLoS ONE">
        <title>Transcriptome-Based Identification of ABC Transporters in the Western Tarnished Plant Bug Lygus hesperus.</title>
        <authorList>
            <person name="Hull J.J."/>
            <person name="Chaney K."/>
            <person name="Geib S.M."/>
            <person name="Fabrick J.A."/>
            <person name="Brent C.S."/>
            <person name="Walsh D."/>
            <person name="Lavine L.C."/>
        </authorList>
    </citation>
    <scope>NUCLEOTIDE SEQUENCE</scope>
</reference>
<organism evidence="2">
    <name type="scientific">Lygus hesperus</name>
    <name type="common">Western plant bug</name>
    <dbReference type="NCBI Taxonomy" id="30085"/>
    <lineage>
        <taxon>Eukaryota</taxon>
        <taxon>Metazoa</taxon>
        <taxon>Ecdysozoa</taxon>
        <taxon>Arthropoda</taxon>
        <taxon>Hexapoda</taxon>
        <taxon>Insecta</taxon>
        <taxon>Pterygota</taxon>
        <taxon>Neoptera</taxon>
        <taxon>Paraneoptera</taxon>
        <taxon>Hemiptera</taxon>
        <taxon>Heteroptera</taxon>
        <taxon>Panheteroptera</taxon>
        <taxon>Cimicomorpha</taxon>
        <taxon>Miridae</taxon>
        <taxon>Mirini</taxon>
        <taxon>Lygus</taxon>
    </lineage>
</organism>